<keyword evidence="3" id="KW-0813">Transport</keyword>
<dbReference type="Proteomes" id="UP000595466">
    <property type="component" value="Plasmid unnamed5"/>
</dbReference>
<evidence type="ECO:0000256" key="6">
    <source>
        <dbReference type="ARBA" id="ARBA00022989"/>
    </source>
</evidence>
<keyword evidence="8" id="KW-0406">Ion transport</keyword>
<dbReference type="PANTHER" id="PTHR43562">
    <property type="entry name" value="NAPA-TYPE SODIUM/HYDROGEN ANTIPORTER"/>
    <property type="match status" value="1"/>
</dbReference>
<evidence type="ECO:0000256" key="9">
    <source>
        <dbReference type="ARBA" id="ARBA00023136"/>
    </source>
</evidence>
<feature type="transmembrane region" description="Helical" evidence="11">
    <location>
        <begin position="238"/>
        <end position="255"/>
    </location>
</feature>
<accession>A0AAX1KDY3</accession>
<reference evidence="13 14" key="1">
    <citation type="submission" date="2020-12" db="EMBL/GenBank/DDBJ databases">
        <title>Whole genome sequencing of Lactobacillus plantarum PC518.</title>
        <authorList>
            <person name="Guo Q."/>
        </authorList>
    </citation>
    <scope>NUCLEOTIDE SEQUENCE [LARGE SCALE GENOMIC DNA]</scope>
    <source>
        <strain evidence="13 14">PC518</strain>
        <plasmid evidence="13 14">unnamed5</plasmid>
    </source>
</reference>
<dbReference type="Pfam" id="PF00999">
    <property type="entry name" value="Na_H_Exchanger"/>
    <property type="match status" value="1"/>
</dbReference>
<dbReference type="EMBL" id="CP066822">
    <property type="protein sequence ID" value="QQM62680.1"/>
    <property type="molecule type" value="Genomic_DNA"/>
</dbReference>
<evidence type="ECO:0000256" key="10">
    <source>
        <dbReference type="ARBA" id="ARBA00023201"/>
    </source>
</evidence>
<evidence type="ECO:0000259" key="12">
    <source>
        <dbReference type="Pfam" id="PF00999"/>
    </source>
</evidence>
<dbReference type="AlphaFoldDB" id="A0AAX1KDY3"/>
<evidence type="ECO:0000256" key="11">
    <source>
        <dbReference type="SAM" id="Phobius"/>
    </source>
</evidence>
<gene>
    <name evidence="13" type="ORF">JH395_16095</name>
</gene>
<proteinExistence type="inferred from homology"/>
<comment type="subcellular location">
    <subcellularLocation>
        <location evidence="1">Membrane</location>
        <topology evidence="1">Multi-pass membrane protein</topology>
    </subcellularLocation>
</comment>
<sequence length="392" mass="41970">MEFIGSLCLILVATALGGHISARLNLPAVVGELLMGILLGPALLNWVQPNNFIHFFSEIGVIILMFIAGLESDLSLLKRYIRPSIVVAVLGMIFPIIIAYLTGLYFHFSNIESLFLGVTFAATSVSISVVVLQEMKHLNSQEGTTILGAAVVDDILAVLALSVLVSLSGNQVSEQGGPQNIGLSLLLQLGYLVLLFILGRWVIPQLMKLSEKLLVPSSEILISLVLCLGLAYSADLTGLSTVIGAFFAGLAIGQTDYKALIDRNVEPIGYAVFIPVFFISIGLKMTFTGIINDFWLFLILSIGGIVSKLLGAGIGAKVASFSWNSSWMIGAGMVSRGEMALIIAQLGLQSHLLSTDRYSAVIGAIIITTLAAPFLLRSTISKLRKSQDKLMD</sequence>
<feature type="transmembrane region" description="Helical" evidence="11">
    <location>
        <begin position="181"/>
        <end position="201"/>
    </location>
</feature>
<dbReference type="InterPro" id="IPR038770">
    <property type="entry name" value="Na+/solute_symporter_sf"/>
</dbReference>
<feature type="transmembrane region" description="Helical" evidence="11">
    <location>
        <begin position="52"/>
        <end position="72"/>
    </location>
</feature>
<evidence type="ECO:0000256" key="4">
    <source>
        <dbReference type="ARBA" id="ARBA00022449"/>
    </source>
</evidence>
<dbReference type="GO" id="GO:0016020">
    <property type="term" value="C:membrane"/>
    <property type="evidence" value="ECO:0007669"/>
    <property type="project" value="UniProtKB-SubCell"/>
</dbReference>
<feature type="transmembrane region" description="Helical" evidence="11">
    <location>
        <begin position="267"/>
        <end position="288"/>
    </location>
</feature>
<evidence type="ECO:0000313" key="14">
    <source>
        <dbReference type="Proteomes" id="UP000595466"/>
    </source>
</evidence>
<name>A0AAX1KDY3_LACPN</name>
<keyword evidence="10" id="KW-0739">Sodium transport</keyword>
<geneLocation type="plasmid" evidence="13 14">
    <name>unnamed5</name>
</geneLocation>
<feature type="transmembrane region" description="Helical" evidence="11">
    <location>
        <begin position="294"/>
        <end position="315"/>
    </location>
</feature>
<dbReference type="InterPro" id="IPR006153">
    <property type="entry name" value="Cation/H_exchanger_TM"/>
</dbReference>
<keyword evidence="4" id="KW-0050">Antiport</keyword>
<evidence type="ECO:0000313" key="13">
    <source>
        <dbReference type="EMBL" id="QQM62680.1"/>
    </source>
</evidence>
<dbReference type="Gene3D" id="1.20.1530.20">
    <property type="match status" value="1"/>
</dbReference>
<evidence type="ECO:0000256" key="1">
    <source>
        <dbReference type="ARBA" id="ARBA00004141"/>
    </source>
</evidence>
<dbReference type="GO" id="GO:0015297">
    <property type="term" value="F:antiporter activity"/>
    <property type="evidence" value="ECO:0007669"/>
    <property type="project" value="UniProtKB-KW"/>
</dbReference>
<dbReference type="RefSeq" id="WP_085776403.1">
    <property type="nucleotide sequence ID" value="NZ_CP017376.1"/>
</dbReference>
<feature type="transmembrane region" description="Helical" evidence="11">
    <location>
        <begin position="358"/>
        <end position="376"/>
    </location>
</feature>
<evidence type="ECO:0000256" key="2">
    <source>
        <dbReference type="ARBA" id="ARBA00005551"/>
    </source>
</evidence>
<evidence type="ECO:0000256" key="7">
    <source>
        <dbReference type="ARBA" id="ARBA00023053"/>
    </source>
</evidence>
<keyword evidence="7" id="KW-0915">Sodium</keyword>
<dbReference type="GO" id="GO:0006814">
    <property type="term" value="P:sodium ion transport"/>
    <property type="evidence" value="ECO:0007669"/>
    <property type="project" value="UniProtKB-KW"/>
</dbReference>
<keyword evidence="5 11" id="KW-0812">Transmembrane</keyword>
<feature type="transmembrane region" description="Helical" evidence="11">
    <location>
        <begin position="144"/>
        <end position="169"/>
    </location>
</feature>
<dbReference type="NCBIfam" id="TIGR00932">
    <property type="entry name" value="2a37"/>
    <property type="match status" value="1"/>
</dbReference>
<keyword evidence="6 11" id="KW-1133">Transmembrane helix</keyword>
<keyword evidence="13" id="KW-0614">Plasmid</keyword>
<dbReference type="GO" id="GO:1902600">
    <property type="term" value="P:proton transmembrane transport"/>
    <property type="evidence" value="ECO:0007669"/>
    <property type="project" value="InterPro"/>
</dbReference>
<feature type="transmembrane region" description="Helical" evidence="11">
    <location>
        <begin position="213"/>
        <end position="232"/>
    </location>
</feature>
<feature type="transmembrane region" description="Helical" evidence="11">
    <location>
        <begin position="114"/>
        <end position="132"/>
    </location>
</feature>
<evidence type="ECO:0000256" key="8">
    <source>
        <dbReference type="ARBA" id="ARBA00023065"/>
    </source>
</evidence>
<comment type="similarity">
    <text evidence="2">Belongs to the monovalent cation:proton antiporter 2 (CPA2) transporter (TC 2.A.37) family.</text>
</comment>
<dbReference type="InterPro" id="IPR004771">
    <property type="entry name" value="K/H_exchanger"/>
</dbReference>
<dbReference type="GO" id="GO:0008324">
    <property type="term" value="F:monoatomic cation transmembrane transporter activity"/>
    <property type="evidence" value="ECO:0007669"/>
    <property type="project" value="InterPro"/>
</dbReference>
<protein>
    <submittedName>
        <fullName evidence="13">Cation:proton antiporter</fullName>
    </submittedName>
</protein>
<evidence type="ECO:0000256" key="5">
    <source>
        <dbReference type="ARBA" id="ARBA00022692"/>
    </source>
</evidence>
<dbReference type="PANTHER" id="PTHR43562:SF3">
    <property type="entry name" value="SODIUM ION_PROTON EXCHANGER (EUROFUNG)"/>
    <property type="match status" value="1"/>
</dbReference>
<feature type="transmembrane region" description="Helical" evidence="11">
    <location>
        <begin position="84"/>
        <end position="108"/>
    </location>
</feature>
<organism evidence="13 14">
    <name type="scientific">Lactiplantibacillus plantarum</name>
    <name type="common">Lactobacillus plantarum</name>
    <dbReference type="NCBI Taxonomy" id="1590"/>
    <lineage>
        <taxon>Bacteria</taxon>
        <taxon>Bacillati</taxon>
        <taxon>Bacillota</taxon>
        <taxon>Bacilli</taxon>
        <taxon>Lactobacillales</taxon>
        <taxon>Lactobacillaceae</taxon>
        <taxon>Lactiplantibacillus</taxon>
    </lineage>
</organism>
<feature type="domain" description="Cation/H+ exchanger transmembrane" evidence="12">
    <location>
        <begin position="13"/>
        <end position="377"/>
    </location>
</feature>
<evidence type="ECO:0000256" key="3">
    <source>
        <dbReference type="ARBA" id="ARBA00022448"/>
    </source>
</evidence>
<keyword evidence="9 11" id="KW-0472">Membrane</keyword>